<keyword evidence="1" id="KW-1133">Transmembrane helix</keyword>
<gene>
    <name evidence="2" type="ORF">VB248_01645</name>
</gene>
<dbReference type="EMBL" id="JAYFUM010000001">
    <property type="protein sequence ID" value="MEA5137815.1"/>
    <property type="molecule type" value="Genomic_DNA"/>
</dbReference>
<feature type="transmembrane region" description="Helical" evidence="1">
    <location>
        <begin position="7"/>
        <end position="32"/>
    </location>
</feature>
<protein>
    <recommendedName>
        <fullName evidence="4">NADH dehydrogenase subunit 6</fullName>
    </recommendedName>
</protein>
<accession>A0ABU5Q4R2</accession>
<keyword evidence="1" id="KW-0812">Transmembrane</keyword>
<dbReference type="Proteomes" id="UP001302949">
    <property type="component" value="Unassembled WGS sequence"/>
</dbReference>
<evidence type="ECO:0008006" key="4">
    <source>
        <dbReference type="Google" id="ProtNLM"/>
    </source>
</evidence>
<keyword evidence="3" id="KW-1185">Reference proteome</keyword>
<reference evidence="2 3" key="1">
    <citation type="submission" date="2023-12" db="EMBL/GenBank/DDBJ databases">
        <title>Novel species of the genus Arcicella isolated from rivers.</title>
        <authorList>
            <person name="Lu H."/>
        </authorList>
    </citation>
    <scope>NUCLEOTIDE SEQUENCE [LARGE SCALE GENOMIC DNA]</scope>
    <source>
        <strain evidence="2 3">KCTC 23307</strain>
    </source>
</reference>
<sequence>MTKRKLFLLLCFILFSLVGIVVTISLLLWGYVELATMVLSLNAAS</sequence>
<evidence type="ECO:0000313" key="3">
    <source>
        <dbReference type="Proteomes" id="UP001302949"/>
    </source>
</evidence>
<proteinExistence type="predicted"/>
<comment type="caution">
    <text evidence="2">The sequence shown here is derived from an EMBL/GenBank/DDBJ whole genome shotgun (WGS) entry which is preliminary data.</text>
</comment>
<organism evidence="2 3">
    <name type="scientific">Arcicella rigui</name>
    <dbReference type="NCBI Taxonomy" id="797020"/>
    <lineage>
        <taxon>Bacteria</taxon>
        <taxon>Pseudomonadati</taxon>
        <taxon>Bacteroidota</taxon>
        <taxon>Cytophagia</taxon>
        <taxon>Cytophagales</taxon>
        <taxon>Flectobacillaceae</taxon>
        <taxon>Arcicella</taxon>
    </lineage>
</organism>
<dbReference type="RefSeq" id="WP_323294980.1">
    <property type="nucleotide sequence ID" value="NZ_JAYFUM010000001.1"/>
</dbReference>
<name>A0ABU5Q4R2_9BACT</name>
<keyword evidence="1" id="KW-0472">Membrane</keyword>
<evidence type="ECO:0000313" key="2">
    <source>
        <dbReference type="EMBL" id="MEA5137815.1"/>
    </source>
</evidence>
<evidence type="ECO:0000256" key="1">
    <source>
        <dbReference type="SAM" id="Phobius"/>
    </source>
</evidence>